<comment type="caution">
    <text evidence="1">The sequence shown here is derived from an EMBL/GenBank/DDBJ whole genome shotgun (WGS) entry which is preliminary data.</text>
</comment>
<dbReference type="AlphaFoldDB" id="A0A147I2S3"/>
<gene>
    <name evidence="1" type="ORF">NS334_09460</name>
</gene>
<keyword evidence="2" id="KW-1185">Reference proteome</keyword>
<dbReference type="EMBL" id="LDTB01000028">
    <property type="protein sequence ID" value="KTT72251.1"/>
    <property type="molecule type" value="Genomic_DNA"/>
</dbReference>
<name>A0A147I2S3_9SPHN</name>
<evidence type="ECO:0000313" key="1">
    <source>
        <dbReference type="EMBL" id="KTT72251.1"/>
    </source>
</evidence>
<protein>
    <submittedName>
        <fullName evidence="1">Uncharacterized protein</fullName>
    </submittedName>
</protein>
<reference evidence="1 2" key="1">
    <citation type="journal article" date="2016" name="Front. Microbiol.">
        <title>Genomic Resource of Rice Seed Associated Bacteria.</title>
        <authorList>
            <person name="Midha S."/>
            <person name="Bansal K."/>
            <person name="Sharma S."/>
            <person name="Kumar N."/>
            <person name="Patil P.P."/>
            <person name="Chaudhry V."/>
            <person name="Patil P.B."/>
        </authorList>
    </citation>
    <scope>NUCLEOTIDE SEQUENCE [LARGE SCALE GENOMIC DNA]</scope>
    <source>
        <strain evidence="1 2">NS334</strain>
    </source>
</reference>
<accession>A0A147I2S3</accession>
<organism evidence="1 2">
    <name type="scientific">Sphingomonas endophytica</name>
    <dbReference type="NCBI Taxonomy" id="869719"/>
    <lineage>
        <taxon>Bacteria</taxon>
        <taxon>Pseudomonadati</taxon>
        <taxon>Pseudomonadota</taxon>
        <taxon>Alphaproteobacteria</taxon>
        <taxon>Sphingomonadales</taxon>
        <taxon>Sphingomonadaceae</taxon>
        <taxon>Sphingomonas</taxon>
    </lineage>
</organism>
<dbReference type="Proteomes" id="UP000074310">
    <property type="component" value="Unassembled WGS sequence"/>
</dbReference>
<proteinExistence type="predicted"/>
<evidence type="ECO:0000313" key="2">
    <source>
        <dbReference type="Proteomes" id="UP000074310"/>
    </source>
</evidence>
<dbReference type="PATRIC" id="fig|869719.3.peg.1615"/>
<sequence length="70" mass="7818">MRIALFICDSPEALIQQEAELNGDDRVLYRTPDATPESGDVVRYLVKPPRSPGARLDGFEGKYILVARIN</sequence>
<dbReference type="OrthoDB" id="9962575at2"/>
<dbReference type="RefSeq" id="WP_058755725.1">
    <property type="nucleotide sequence ID" value="NZ_LDTB01000028.1"/>
</dbReference>